<dbReference type="PROSITE" id="PS50235">
    <property type="entry name" value="USP_3"/>
    <property type="match status" value="1"/>
</dbReference>
<evidence type="ECO:0000313" key="4">
    <source>
        <dbReference type="RefSeq" id="XP_031441171.2"/>
    </source>
</evidence>
<dbReference type="Pfam" id="PF00443">
    <property type="entry name" value="UCH"/>
    <property type="match status" value="1"/>
</dbReference>
<evidence type="ECO:0000259" key="2">
    <source>
        <dbReference type="PROSITE" id="PS50235"/>
    </source>
</evidence>
<evidence type="ECO:0000256" key="1">
    <source>
        <dbReference type="SAM" id="MobiDB-lite"/>
    </source>
</evidence>
<dbReference type="GO" id="GO:0000082">
    <property type="term" value="P:G1/S transition of mitotic cell cycle"/>
    <property type="evidence" value="ECO:0007669"/>
    <property type="project" value="TreeGrafter"/>
</dbReference>
<dbReference type="GO" id="GO:0004843">
    <property type="term" value="F:cysteine-type deubiquitinase activity"/>
    <property type="evidence" value="ECO:0007669"/>
    <property type="project" value="InterPro"/>
</dbReference>
<dbReference type="GO" id="GO:0005634">
    <property type="term" value="C:nucleus"/>
    <property type="evidence" value="ECO:0007669"/>
    <property type="project" value="TreeGrafter"/>
</dbReference>
<dbReference type="OrthoDB" id="8945451at2759"/>
<dbReference type="InterPro" id="IPR001394">
    <property type="entry name" value="Peptidase_C19_UCH"/>
</dbReference>
<dbReference type="CDD" id="cd02257">
    <property type="entry name" value="Peptidase_C19"/>
    <property type="match status" value="1"/>
</dbReference>
<feature type="compositionally biased region" description="Acidic residues" evidence="1">
    <location>
        <begin position="1"/>
        <end position="10"/>
    </location>
</feature>
<dbReference type="GO" id="GO:0005829">
    <property type="term" value="C:cytosol"/>
    <property type="evidence" value="ECO:0007669"/>
    <property type="project" value="TreeGrafter"/>
</dbReference>
<organism evidence="3 4">
    <name type="scientific">Clupea harengus</name>
    <name type="common">Atlantic herring</name>
    <dbReference type="NCBI Taxonomy" id="7950"/>
    <lineage>
        <taxon>Eukaryota</taxon>
        <taxon>Metazoa</taxon>
        <taxon>Chordata</taxon>
        <taxon>Craniata</taxon>
        <taxon>Vertebrata</taxon>
        <taxon>Euteleostomi</taxon>
        <taxon>Actinopterygii</taxon>
        <taxon>Neopterygii</taxon>
        <taxon>Teleostei</taxon>
        <taxon>Clupei</taxon>
        <taxon>Clupeiformes</taxon>
        <taxon>Clupeoidei</taxon>
        <taxon>Clupeidae</taxon>
        <taxon>Clupea</taxon>
    </lineage>
</organism>
<dbReference type="RefSeq" id="XP_031441171.2">
    <property type="nucleotide sequence ID" value="XM_031585311.2"/>
</dbReference>
<proteinExistence type="predicted"/>
<name>A0A6P8GTG5_CLUHA</name>
<feature type="domain" description="USP" evidence="2">
    <location>
        <begin position="72"/>
        <end position="392"/>
    </location>
</feature>
<dbReference type="InterPro" id="IPR018200">
    <property type="entry name" value="USP_CS"/>
</dbReference>
<dbReference type="Proteomes" id="UP000515152">
    <property type="component" value="Chromosome 18"/>
</dbReference>
<feature type="region of interest" description="Disordered" evidence="1">
    <location>
        <begin position="301"/>
        <end position="322"/>
    </location>
</feature>
<keyword evidence="3" id="KW-1185">Reference proteome</keyword>
<dbReference type="PANTHER" id="PTHR24006:SF915">
    <property type="entry name" value="UBIQUITIN CARBOXYL-TERMINAL HYDROLASE-RELATED"/>
    <property type="match status" value="1"/>
</dbReference>
<dbReference type="InterPro" id="IPR050164">
    <property type="entry name" value="Peptidase_C19"/>
</dbReference>
<dbReference type="GO" id="GO:0016579">
    <property type="term" value="P:protein deubiquitination"/>
    <property type="evidence" value="ECO:0007669"/>
    <property type="project" value="InterPro"/>
</dbReference>
<reference evidence="4" key="1">
    <citation type="submission" date="2025-08" db="UniProtKB">
        <authorList>
            <consortium name="RefSeq"/>
        </authorList>
    </citation>
    <scope>IDENTIFICATION</scope>
</reference>
<dbReference type="AlphaFoldDB" id="A0A6P8GTG5"/>
<feature type="region of interest" description="Disordered" evidence="1">
    <location>
        <begin position="1"/>
        <end position="24"/>
    </location>
</feature>
<dbReference type="KEGG" id="char:105888780"/>
<evidence type="ECO:0000313" key="3">
    <source>
        <dbReference type="Proteomes" id="UP000515152"/>
    </source>
</evidence>
<protein>
    <submittedName>
        <fullName evidence="4">Ubiquitin carboxyl-terminal hydrolase 37-like</fullName>
    </submittedName>
</protein>
<accession>A0A6P8GTG5</accession>
<sequence length="397" mass="44286">MEDLEREEDTNLSPVPAVLGPSSSSLDRRVTHLMGQEVAKRGRSSRGRRPCAALTAPDNSVALLQPQQLKCRGLPNLGLTCYLNATLQCLFHLQPFCTQLLVQEEVWRMEPEALLLGSFVGLLLLRGSCEMDIKAAVLLELKDQISLHNQEFEGNSQNDAHEFLSECLMRLRVIGQALAMGDMAYQCPVDTLFSFQLRYIRTCQSCGVESTRDEVNTMLSLDLVGQGSVRDSLQLFFTESNVEFRCECCEGRGSTLRCHFHTLPQVLILHLKRFCPLTLTKQHQALTLDPILDLSTLGERTEDVRRTPPPTRVSSIGGETGTETLEGEGHYSLINVLSHIGSDTTSGHYIADCEEQPGQWVKYSDHSVTVGSEEAVLKDREKTAYILFYIKKVTHAS</sequence>
<dbReference type="GeneID" id="105888780"/>
<dbReference type="PANTHER" id="PTHR24006">
    <property type="entry name" value="UBIQUITIN CARBOXYL-TERMINAL HYDROLASE"/>
    <property type="match status" value="1"/>
</dbReference>
<dbReference type="InterPro" id="IPR028889">
    <property type="entry name" value="USP"/>
</dbReference>
<gene>
    <name evidence="4" type="primary">LOC105888780</name>
</gene>
<dbReference type="PROSITE" id="PS00973">
    <property type="entry name" value="USP_2"/>
    <property type="match status" value="1"/>
</dbReference>